<dbReference type="Proteomes" id="UP000825935">
    <property type="component" value="Chromosome 6"/>
</dbReference>
<dbReference type="AlphaFoldDB" id="A0A8T2UNH4"/>
<proteinExistence type="predicted"/>
<dbReference type="GO" id="GO:0006644">
    <property type="term" value="P:phospholipid metabolic process"/>
    <property type="evidence" value="ECO:0007669"/>
    <property type="project" value="InterPro"/>
</dbReference>
<evidence type="ECO:0000313" key="2">
    <source>
        <dbReference type="EMBL" id="KAH7435075.1"/>
    </source>
</evidence>
<evidence type="ECO:0000313" key="3">
    <source>
        <dbReference type="Proteomes" id="UP000825935"/>
    </source>
</evidence>
<protein>
    <recommendedName>
        <fullName evidence="4">Phospholipase A2 family protein</fullName>
    </recommendedName>
</protein>
<evidence type="ECO:0000256" key="1">
    <source>
        <dbReference type="SAM" id="MobiDB-lite"/>
    </source>
</evidence>
<dbReference type="OrthoDB" id="655972at2759"/>
<dbReference type="OMA" id="RTHEHNN"/>
<comment type="caution">
    <text evidence="2">The sequence shown here is derived from an EMBL/GenBank/DDBJ whole genome shotgun (WGS) entry which is preliminary data.</text>
</comment>
<dbReference type="PANTHER" id="PTHR37246">
    <property type="entry name" value="OS07G0658000 PROTEIN"/>
    <property type="match status" value="1"/>
</dbReference>
<dbReference type="Gene3D" id="1.20.90.10">
    <property type="entry name" value="Phospholipase A2 domain"/>
    <property type="match status" value="1"/>
</dbReference>
<dbReference type="InterPro" id="IPR036444">
    <property type="entry name" value="PLipase_A2_dom_sf"/>
</dbReference>
<gene>
    <name evidence="2" type="ORF">KP509_06G048200</name>
</gene>
<dbReference type="GO" id="GO:0004623">
    <property type="term" value="F:phospholipase A2 activity"/>
    <property type="evidence" value="ECO:0007669"/>
    <property type="project" value="InterPro"/>
</dbReference>
<reference evidence="2" key="1">
    <citation type="submission" date="2021-08" db="EMBL/GenBank/DDBJ databases">
        <title>WGS assembly of Ceratopteris richardii.</title>
        <authorList>
            <person name="Marchant D.B."/>
            <person name="Chen G."/>
            <person name="Jenkins J."/>
            <person name="Shu S."/>
            <person name="Leebens-Mack J."/>
            <person name="Grimwood J."/>
            <person name="Schmutz J."/>
            <person name="Soltis P."/>
            <person name="Soltis D."/>
            <person name="Chen Z.-H."/>
        </authorList>
    </citation>
    <scope>NUCLEOTIDE SEQUENCE</scope>
    <source>
        <strain evidence="2">Whitten #5841</strain>
        <tissue evidence="2">Leaf</tissue>
    </source>
</reference>
<sequence>MSEPSPSPKSSSTRDVLLSSTSTSSSSPKKTALEEVNDGVHQIPPFSPYSAQVPWHTGIRAFLSNIFPKYGNYCGPNWSSGRSHGSLLWDKPPIDWLDHCCFCHDVGYDTHNQEKLYKADLEFLECLQKKPYPMHKQQRIVSLYPRTHEHNNRILAEFNRMLYIKGLQIFLLPYRRVLLKIMKESS</sequence>
<organism evidence="2 3">
    <name type="scientific">Ceratopteris richardii</name>
    <name type="common">Triangle waterfern</name>
    <dbReference type="NCBI Taxonomy" id="49495"/>
    <lineage>
        <taxon>Eukaryota</taxon>
        <taxon>Viridiplantae</taxon>
        <taxon>Streptophyta</taxon>
        <taxon>Embryophyta</taxon>
        <taxon>Tracheophyta</taxon>
        <taxon>Polypodiopsida</taxon>
        <taxon>Polypodiidae</taxon>
        <taxon>Polypodiales</taxon>
        <taxon>Pteridineae</taxon>
        <taxon>Pteridaceae</taxon>
        <taxon>Parkerioideae</taxon>
        <taxon>Ceratopteris</taxon>
    </lineage>
</organism>
<name>A0A8T2UNH4_CERRI</name>
<accession>A0A8T2UNH4</accession>
<dbReference type="SUPFAM" id="SSF48619">
    <property type="entry name" value="Phospholipase A2, PLA2"/>
    <property type="match status" value="1"/>
</dbReference>
<dbReference type="EMBL" id="CM035411">
    <property type="protein sequence ID" value="KAH7435075.1"/>
    <property type="molecule type" value="Genomic_DNA"/>
</dbReference>
<dbReference type="GO" id="GO:0050482">
    <property type="term" value="P:arachidonate secretion"/>
    <property type="evidence" value="ECO:0007669"/>
    <property type="project" value="InterPro"/>
</dbReference>
<feature type="region of interest" description="Disordered" evidence="1">
    <location>
        <begin position="1"/>
        <end position="33"/>
    </location>
</feature>
<evidence type="ECO:0008006" key="4">
    <source>
        <dbReference type="Google" id="ProtNLM"/>
    </source>
</evidence>
<dbReference type="PANTHER" id="PTHR37246:SF1">
    <property type="entry name" value="PHOSPHOLIPASE A2 FAMILY PROTEIN"/>
    <property type="match status" value="1"/>
</dbReference>
<keyword evidence="3" id="KW-1185">Reference proteome</keyword>
<feature type="compositionally biased region" description="Low complexity" evidence="1">
    <location>
        <begin position="1"/>
        <end position="27"/>
    </location>
</feature>